<sequence length="201" mass="24047">MTKKDRSEGTNYLSDSIEGLSDEELAKMALVKQSFFGQIIKRYERKLISYIKKISNVSHEDAEDILQDVFIKVYKNLNDFDDSLKFSSWIYRICRNEVISNWRKRRARPQNSPEELDENFIKGITSDLDIEREIDRKYLKRNIYKILDKLDIRHKDILILKFFEECDYKEISDIMKMPMGTVASLMNRAKKEFRKKIKKII</sequence>
<dbReference type="EMBL" id="MFFS01000081">
    <property type="protein sequence ID" value="OGF20674.1"/>
    <property type="molecule type" value="Genomic_DNA"/>
</dbReference>
<dbReference type="PANTHER" id="PTHR43133">
    <property type="entry name" value="RNA POLYMERASE ECF-TYPE SIGMA FACTO"/>
    <property type="match status" value="1"/>
</dbReference>
<dbReference type="Pfam" id="PF08281">
    <property type="entry name" value="Sigma70_r4_2"/>
    <property type="match status" value="1"/>
</dbReference>
<dbReference type="InterPro" id="IPR039425">
    <property type="entry name" value="RNA_pol_sigma-70-like"/>
</dbReference>
<comment type="similarity">
    <text evidence="1 6">Belongs to the sigma-70 factor family. ECF subfamily.</text>
</comment>
<keyword evidence="5 6" id="KW-0804">Transcription</keyword>
<feature type="domain" description="RNA polymerase sigma factor 70 region 4 type 2" evidence="8">
    <location>
        <begin position="141"/>
        <end position="192"/>
    </location>
</feature>
<dbReference type="InterPro" id="IPR013325">
    <property type="entry name" value="RNA_pol_sigma_r2"/>
</dbReference>
<evidence type="ECO:0000259" key="8">
    <source>
        <dbReference type="Pfam" id="PF08281"/>
    </source>
</evidence>
<keyword evidence="2 6" id="KW-0805">Transcription regulation</keyword>
<dbReference type="Proteomes" id="UP000178323">
    <property type="component" value="Unassembled WGS sequence"/>
</dbReference>
<dbReference type="InterPro" id="IPR000838">
    <property type="entry name" value="RNA_pol_sigma70_ECF_CS"/>
</dbReference>
<organism evidence="9 10">
    <name type="scientific">Candidatus Falkowbacteria bacterium RBG_13_39_14</name>
    <dbReference type="NCBI Taxonomy" id="1797985"/>
    <lineage>
        <taxon>Bacteria</taxon>
        <taxon>Candidatus Falkowiibacteriota</taxon>
    </lineage>
</organism>
<dbReference type="NCBIfam" id="TIGR02937">
    <property type="entry name" value="sigma70-ECF"/>
    <property type="match status" value="1"/>
</dbReference>
<dbReference type="GO" id="GO:0003677">
    <property type="term" value="F:DNA binding"/>
    <property type="evidence" value="ECO:0007669"/>
    <property type="project" value="UniProtKB-KW"/>
</dbReference>
<dbReference type="InterPro" id="IPR013324">
    <property type="entry name" value="RNA_pol_sigma_r3/r4-like"/>
</dbReference>
<dbReference type="Gene3D" id="1.10.1740.10">
    <property type="match status" value="1"/>
</dbReference>
<dbReference type="SUPFAM" id="SSF88659">
    <property type="entry name" value="Sigma3 and sigma4 domains of RNA polymerase sigma factors"/>
    <property type="match status" value="1"/>
</dbReference>
<dbReference type="InterPro" id="IPR036388">
    <property type="entry name" value="WH-like_DNA-bd_sf"/>
</dbReference>
<evidence type="ECO:0000313" key="9">
    <source>
        <dbReference type="EMBL" id="OGF20674.1"/>
    </source>
</evidence>
<keyword evidence="3 6" id="KW-0731">Sigma factor</keyword>
<dbReference type="GO" id="GO:0016987">
    <property type="term" value="F:sigma factor activity"/>
    <property type="evidence" value="ECO:0007669"/>
    <property type="project" value="UniProtKB-KW"/>
</dbReference>
<evidence type="ECO:0000256" key="3">
    <source>
        <dbReference type="ARBA" id="ARBA00023082"/>
    </source>
</evidence>
<evidence type="ECO:0000256" key="2">
    <source>
        <dbReference type="ARBA" id="ARBA00023015"/>
    </source>
</evidence>
<evidence type="ECO:0000256" key="4">
    <source>
        <dbReference type="ARBA" id="ARBA00023125"/>
    </source>
</evidence>
<dbReference type="InterPro" id="IPR013249">
    <property type="entry name" value="RNA_pol_sigma70_r4_t2"/>
</dbReference>
<comment type="caution">
    <text evidence="9">The sequence shown here is derived from an EMBL/GenBank/DDBJ whole genome shotgun (WGS) entry which is preliminary data.</text>
</comment>
<dbReference type="PANTHER" id="PTHR43133:SF51">
    <property type="entry name" value="RNA POLYMERASE SIGMA FACTOR"/>
    <property type="match status" value="1"/>
</dbReference>
<feature type="domain" description="RNA polymerase sigma-70 region 2" evidence="7">
    <location>
        <begin position="40"/>
        <end position="107"/>
    </location>
</feature>
<dbReference type="AlphaFoldDB" id="A0A1F5S1W9"/>
<dbReference type="PROSITE" id="PS01063">
    <property type="entry name" value="SIGMA70_ECF"/>
    <property type="match status" value="1"/>
</dbReference>
<accession>A0A1F5S1W9</accession>
<dbReference type="InterPro" id="IPR014284">
    <property type="entry name" value="RNA_pol_sigma-70_dom"/>
</dbReference>
<evidence type="ECO:0000256" key="5">
    <source>
        <dbReference type="ARBA" id="ARBA00023163"/>
    </source>
</evidence>
<dbReference type="InterPro" id="IPR007627">
    <property type="entry name" value="RNA_pol_sigma70_r2"/>
</dbReference>
<name>A0A1F5S1W9_9BACT</name>
<gene>
    <name evidence="9" type="ORF">A2Y83_00525</name>
</gene>
<protein>
    <recommendedName>
        <fullName evidence="6">RNA polymerase sigma factor</fullName>
    </recommendedName>
</protein>
<proteinExistence type="inferred from homology"/>
<evidence type="ECO:0000259" key="7">
    <source>
        <dbReference type="Pfam" id="PF04542"/>
    </source>
</evidence>
<dbReference type="Gene3D" id="1.10.10.10">
    <property type="entry name" value="Winged helix-like DNA-binding domain superfamily/Winged helix DNA-binding domain"/>
    <property type="match status" value="1"/>
</dbReference>
<evidence type="ECO:0000256" key="6">
    <source>
        <dbReference type="RuleBase" id="RU000716"/>
    </source>
</evidence>
<dbReference type="SUPFAM" id="SSF88946">
    <property type="entry name" value="Sigma2 domain of RNA polymerase sigma factors"/>
    <property type="match status" value="1"/>
</dbReference>
<keyword evidence="4 6" id="KW-0238">DNA-binding</keyword>
<dbReference type="Pfam" id="PF04542">
    <property type="entry name" value="Sigma70_r2"/>
    <property type="match status" value="1"/>
</dbReference>
<reference evidence="9 10" key="1">
    <citation type="journal article" date="2016" name="Nat. Commun.">
        <title>Thousands of microbial genomes shed light on interconnected biogeochemical processes in an aquifer system.</title>
        <authorList>
            <person name="Anantharaman K."/>
            <person name="Brown C.T."/>
            <person name="Hug L.A."/>
            <person name="Sharon I."/>
            <person name="Castelle C.J."/>
            <person name="Probst A.J."/>
            <person name="Thomas B.C."/>
            <person name="Singh A."/>
            <person name="Wilkins M.J."/>
            <person name="Karaoz U."/>
            <person name="Brodie E.L."/>
            <person name="Williams K.H."/>
            <person name="Hubbard S.S."/>
            <person name="Banfield J.F."/>
        </authorList>
    </citation>
    <scope>NUCLEOTIDE SEQUENCE [LARGE SCALE GENOMIC DNA]</scope>
</reference>
<evidence type="ECO:0000256" key="1">
    <source>
        <dbReference type="ARBA" id="ARBA00010641"/>
    </source>
</evidence>
<dbReference type="STRING" id="1797985.A2Y83_00525"/>
<dbReference type="CDD" id="cd06171">
    <property type="entry name" value="Sigma70_r4"/>
    <property type="match status" value="1"/>
</dbReference>
<evidence type="ECO:0000313" key="10">
    <source>
        <dbReference type="Proteomes" id="UP000178323"/>
    </source>
</evidence>
<dbReference type="GO" id="GO:0006352">
    <property type="term" value="P:DNA-templated transcription initiation"/>
    <property type="evidence" value="ECO:0007669"/>
    <property type="project" value="InterPro"/>
</dbReference>